<protein>
    <submittedName>
        <fullName evidence="1">Uncharacterized protein</fullName>
    </submittedName>
</protein>
<proteinExistence type="predicted"/>
<dbReference type="EMBL" id="PJNW01000002">
    <property type="protein sequence ID" value="PKR90890.1"/>
    <property type="molecule type" value="Genomic_DNA"/>
</dbReference>
<dbReference type="AlphaFoldDB" id="A0A1I4Q6W5"/>
<keyword evidence="2" id="KW-1185">Reference proteome</keyword>
<sequence>MRDIVLRLTNNEAALIFVMLEELALPTVAGESDERKAIIKPVLDSAMKKLKTPLKRRKVI</sequence>
<accession>A0A1I4Q6W5</accession>
<evidence type="ECO:0000313" key="2">
    <source>
        <dbReference type="Proteomes" id="UP000233491"/>
    </source>
</evidence>
<comment type="caution">
    <text evidence="1">The sequence shown here is derived from an EMBL/GenBank/DDBJ whole genome shotgun (WGS) entry which is preliminary data.</text>
</comment>
<reference evidence="1 2" key="1">
    <citation type="submission" date="2017-12" db="EMBL/GenBank/DDBJ databases">
        <title>Anaerobic carbon monoxide metabolism by Pleomorphomonas carboxyditropha sp. nov., a new mesophilic hydrogenogenic carboxidotroph.</title>
        <authorList>
            <person name="Esquivel-Elizondo S."/>
            <person name="Krajmalnik-Brown R."/>
        </authorList>
    </citation>
    <scope>NUCLEOTIDE SEQUENCE [LARGE SCALE GENOMIC DNA]</scope>
    <source>
        <strain evidence="1 2">R5-392</strain>
    </source>
</reference>
<dbReference type="RefSeq" id="WP_101288153.1">
    <property type="nucleotide sequence ID" value="NZ_FOUQ01000001.1"/>
</dbReference>
<gene>
    <name evidence="1" type="ORF">CXZ10_05965</name>
</gene>
<evidence type="ECO:0000313" key="1">
    <source>
        <dbReference type="EMBL" id="PKR90890.1"/>
    </source>
</evidence>
<name>A0A1I4Q6W5_9HYPH</name>
<dbReference type="Proteomes" id="UP000233491">
    <property type="component" value="Unassembled WGS sequence"/>
</dbReference>
<dbReference type="OrthoDB" id="9971065at2"/>
<organism evidence="1 2">
    <name type="scientific">Pleomorphomonas diazotrophica</name>
    <dbReference type="NCBI Taxonomy" id="1166257"/>
    <lineage>
        <taxon>Bacteria</taxon>
        <taxon>Pseudomonadati</taxon>
        <taxon>Pseudomonadota</taxon>
        <taxon>Alphaproteobacteria</taxon>
        <taxon>Hyphomicrobiales</taxon>
        <taxon>Pleomorphomonadaceae</taxon>
        <taxon>Pleomorphomonas</taxon>
    </lineage>
</organism>